<dbReference type="AlphaFoldDB" id="A0A2N5WXT9"/>
<sequence length="396" mass="44619">MHLYSKKTVSQMLGAASLLGLSIAVGANEYSFQYAVEAGYETDDNTRMTPDNKLDISGARVSLPATLATRTERLTAELDGELVFSRFDEDAYDSDDQDLQGKVNYLLERGEIEGRAGYKRDTSRTGEFEDTGLVGLKANRRETATLGGSGDYLITTRNGVTGGLDYQSVDYDTILLNDYSFLRANGGWLHQLSERNRIRLEGYWSQFEDDSDPRFSADEAETLGAWLGFDSSLTEQVKGSISAGWASVETSFPDELGLDDEEYDTFLLRGDLTYSDERSQWKIRLSSEPAGSGAGNVVEEYRGSLDYQLKWTERSKIKAFVLMGRRESFRDEIDATRDYARLRLLVDYRFAESWYIAGSYQYSYQDQTQLLQSGSADSNAFYLSIAYQPTKNVWSR</sequence>
<evidence type="ECO:0000313" key="2">
    <source>
        <dbReference type="EMBL" id="PLW67052.1"/>
    </source>
</evidence>
<gene>
    <name evidence="2" type="ORF">C0039_18720</name>
</gene>
<feature type="signal peptide" evidence="1">
    <location>
        <begin position="1"/>
        <end position="27"/>
    </location>
</feature>
<dbReference type="Proteomes" id="UP000235005">
    <property type="component" value="Unassembled WGS sequence"/>
</dbReference>
<dbReference type="EMBL" id="PKUS01000039">
    <property type="protein sequence ID" value="PLW67052.1"/>
    <property type="molecule type" value="Genomic_DNA"/>
</dbReference>
<evidence type="ECO:0000313" key="3">
    <source>
        <dbReference type="Proteomes" id="UP000235005"/>
    </source>
</evidence>
<dbReference type="RefSeq" id="WP_101518955.1">
    <property type="nucleotide sequence ID" value="NZ_PKUS01000039.1"/>
</dbReference>
<reference evidence="2 3" key="1">
    <citation type="submission" date="2018-01" db="EMBL/GenBank/DDBJ databases">
        <title>The draft genome sequence of Halioglobus lutimaris HF004.</title>
        <authorList>
            <person name="Du Z.-J."/>
            <person name="Shi M.-J."/>
        </authorList>
    </citation>
    <scope>NUCLEOTIDE SEQUENCE [LARGE SCALE GENOMIC DNA]</scope>
    <source>
        <strain evidence="2 3">HF004</strain>
    </source>
</reference>
<organism evidence="2 3">
    <name type="scientific">Pseudohalioglobus lutimaris</name>
    <dbReference type="NCBI Taxonomy" id="1737061"/>
    <lineage>
        <taxon>Bacteria</taxon>
        <taxon>Pseudomonadati</taxon>
        <taxon>Pseudomonadota</taxon>
        <taxon>Gammaproteobacteria</taxon>
        <taxon>Cellvibrionales</taxon>
        <taxon>Halieaceae</taxon>
        <taxon>Pseudohalioglobus</taxon>
    </lineage>
</organism>
<name>A0A2N5WXT9_9GAMM</name>
<evidence type="ECO:0008006" key="4">
    <source>
        <dbReference type="Google" id="ProtNLM"/>
    </source>
</evidence>
<protein>
    <recommendedName>
        <fullName evidence="4">DUF560 domain-containing protein</fullName>
    </recommendedName>
</protein>
<proteinExistence type="predicted"/>
<feature type="chain" id="PRO_5014820925" description="DUF560 domain-containing protein" evidence="1">
    <location>
        <begin position="28"/>
        <end position="396"/>
    </location>
</feature>
<accession>A0A2N5WXT9</accession>
<keyword evidence="1" id="KW-0732">Signal</keyword>
<evidence type="ECO:0000256" key="1">
    <source>
        <dbReference type="SAM" id="SignalP"/>
    </source>
</evidence>
<keyword evidence="3" id="KW-1185">Reference proteome</keyword>
<comment type="caution">
    <text evidence="2">The sequence shown here is derived from an EMBL/GenBank/DDBJ whole genome shotgun (WGS) entry which is preliminary data.</text>
</comment>